<protein>
    <submittedName>
        <fullName evidence="1">Uncharacterized protein</fullName>
    </submittedName>
</protein>
<keyword evidence="2 3" id="KW-0002">3D-structure</keyword>
<evidence type="ECO:0007829" key="2">
    <source>
        <dbReference type="PDB" id="8KE9"/>
    </source>
</evidence>
<reference evidence="1" key="1">
    <citation type="journal article" date="2016" name="MBio">
        <title>Viruses Infecting a Freshwater Filamentous Cyanobacterium (Nostoc sp.) Encode a Functional CRISPR Array and a Proteobacterial DNA Polymerase B.</title>
        <authorList>
            <person name="Chenard C."/>
            <person name="Wirth J.F."/>
            <person name="Suttle C.A."/>
        </authorList>
    </citation>
    <scope>NUCLEOTIDE SEQUENCE</scope>
</reference>
<dbReference type="PDB" id="8KEC">
    <property type="method" value="EM"/>
    <property type="resolution" value="3.90 A"/>
    <property type="chains" value="a/b/c/d/e/f/g/h/i/j/k/l/m/n/o/p/q/r=1-462"/>
</dbReference>
<accession>A0ACD6B8X2</accession>
<sequence>MTNIVGRIGFLTTGKLGIKLRGVLIDESTTPNTTYLPGIESFFNITANVLTSVSYPETETQNVTATFSIYSVDGSSNPVFPALLSFDAIVPNVASVEFDVLAPTGVVNNQLDTSALRIAKIIANDPALAQKVAGAPYPRGAYSATETYLYGEMVSYFGKNYISKSLSPIINILPTVTDSWYELVITLPESVSVIATGSDTAYGTGWNGSLLVPTQNAVYDKIVTVDAAIATANTNITNLGTAKADLSYVNTQLSADQVVLDALSSGKADLSYVNTQLNSKANLNGAVLVNATTATPPISDNDTSLATTQHVRSFNHSRLAFNAFRGGQQGVPSLSYVTTTAQFNSSSVRSGWGDNFSSNRWLVGEGGTYLITVTTRFATVGGTPPTYFDALLFVGLSGSGVENFLTRSQSVYPSFGYTLSWVGILTFNTGQNVFLNYQVNAVGGGSYSVVLEDVRFSGIQLG</sequence>
<organism evidence="1">
    <name type="scientific">Nostoc phage A1</name>
    <dbReference type="NCBI Taxonomy" id="1775256"/>
    <lineage>
        <taxon>Viruses</taxon>
        <taxon>Duplodnaviria</taxon>
        <taxon>Heunggongvirae</taxon>
        <taxon>Uroviricota</taxon>
        <taxon>Caudoviricetes</taxon>
    </lineage>
</organism>
<evidence type="ECO:0000313" key="1">
    <source>
        <dbReference type="EMBL" id="AND75610.1"/>
    </source>
</evidence>
<reference evidence="2 3" key="2">
    <citation type="journal article" date="2024" name="Nat. Commun.">
        <title>Structure of the intact tail machine of Anabaena myophage A-1(L).</title>
        <authorList>
            <person name="Yu R.C."/>
            <person name="Yang F."/>
            <person name="Zhang H.Y."/>
            <person name="Hou P."/>
            <person name="Du K."/>
            <person name="Zhu J."/>
            <person name="Cui N."/>
            <person name="Xu X."/>
            <person name="Chen Y."/>
            <person name="Li Q."/>
            <person name="Zhou C.Z."/>
        </authorList>
    </citation>
    <scope>STRUCTURE BY ELECTRON MICROSCOPY (3.76 ANGSTROMS) OF 1-462</scope>
</reference>
<name>A0ACD6B8X2_9CAUD</name>
<evidence type="ECO:0007829" key="3">
    <source>
        <dbReference type="PDB" id="8KEC"/>
    </source>
</evidence>
<dbReference type="PDB" id="8KE9">
    <property type="method" value="EM"/>
    <property type="resolution" value="3.76 A"/>
    <property type="chains" value="A/B/C=1-462"/>
</dbReference>
<accession>A0A191SAZ2</accession>
<dbReference type="EMBL" id="KU234533">
    <property type="protein sequence ID" value="AND75610.1"/>
    <property type="molecule type" value="Genomic_DNA"/>
</dbReference>
<proteinExistence type="evidence at protein level"/>